<gene>
    <name evidence="2" type="ORF">LCGC14_2450660</name>
</gene>
<reference evidence="2" key="1">
    <citation type="journal article" date="2015" name="Nature">
        <title>Complex archaea that bridge the gap between prokaryotes and eukaryotes.</title>
        <authorList>
            <person name="Spang A."/>
            <person name="Saw J.H."/>
            <person name="Jorgensen S.L."/>
            <person name="Zaremba-Niedzwiedzka K."/>
            <person name="Martijn J."/>
            <person name="Lind A.E."/>
            <person name="van Eijk R."/>
            <person name="Schleper C."/>
            <person name="Guy L."/>
            <person name="Ettema T.J."/>
        </authorList>
    </citation>
    <scope>NUCLEOTIDE SEQUENCE</scope>
</reference>
<feature type="domain" description="Glycosyltransferase subfamily 4-like N-terminal" evidence="1">
    <location>
        <begin position="46"/>
        <end position="157"/>
    </location>
</feature>
<accession>A0A0F9DTB5</accession>
<proteinExistence type="predicted"/>
<dbReference type="Gene3D" id="3.40.50.2000">
    <property type="entry name" value="Glycogen Phosphorylase B"/>
    <property type="match status" value="1"/>
</dbReference>
<evidence type="ECO:0000313" key="2">
    <source>
        <dbReference type="EMBL" id="KKL20916.1"/>
    </source>
</evidence>
<organism evidence="2">
    <name type="scientific">marine sediment metagenome</name>
    <dbReference type="NCBI Taxonomy" id="412755"/>
    <lineage>
        <taxon>unclassified sequences</taxon>
        <taxon>metagenomes</taxon>
        <taxon>ecological metagenomes</taxon>
    </lineage>
</organism>
<comment type="caution">
    <text evidence="2">The sequence shown here is derived from an EMBL/GenBank/DDBJ whole genome shotgun (WGS) entry which is preliminary data.</text>
</comment>
<protein>
    <recommendedName>
        <fullName evidence="1">Glycosyltransferase subfamily 4-like N-terminal domain-containing protein</fullName>
    </recommendedName>
</protein>
<dbReference type="EMBL" id="LAZR01037918">
    <property type="protein sequence ID" value="KKL20916.1"/>
    <property type="molecule type" value="Genomic_DNA"/>
</dbReference>
<feature type="non-terminal residue" evidence="2">
    <location>
        <position position="1"/>
    </location>
</feature>
<dbReference type="Pfam" id="PF13439">
    <property type="entry name" value="Glyco_transf_4"/>
    <property type="match status" value="1"/>
</dbReference>
<sequence length="207" mass="24037">NKFNVFILHSINSRGSEDSNLRKICKVFYYRDLNFFGLSDWYFTDLNPFFIRKLLKIIRNYKIDVVQIEFPWGFIISKLLVKRPIILIYDSLGVESEFMKISFKHPKFPRLLKPLALFYAKLYERLVCKLADIIINVSEVDRSFFIEKYKIDKKKTFLVQIPSSIISINLINICDPVSSAMTSAVKPKVIGVQLPALLVVTLPMTSS</sequence>
<dbReference type="SUPFAM" id="SSF53756">
    <property type="entry name" value="UDP-Glycosyltransferase/glycogen phosphorylase"/>
    <property type="match status" value="1"/>
</dbReference>
<dbReference type="InterPro" id="IPR028098">
    <property type="entry name" value="Glyco_trans_4-like_N"/>
</dbReference>
<dbReference type="AlphaFoldDB" id="A0A0F9DTB5"/>
<evidence type="ECO:0000259" key="1">
    <source>
        <dbReference type="Pfam" id="PF13439"/>
    </source>
</evidence>
<name>A0A0F9DTB5_9ZZZZ</name>